<organism evidence="3 4">
    <name type="scientific">Bacillus cereus</name>
    <dbReference type="NCBI Taxonomy" id="1396"/>
    <lineage>
        <taxon>Bacteria</taxon>
        <taxon>Bacillati</taxon>
        <taxon>Bacillota</taxon>
        <taxon>Bacilli</taxon>
        <taxon>Bacillales</taxon>
        <taxon>Bacillaceae</taxon>
        <taxon>Bacillus</taxon>
        <taxon>Bacillus cereus group</taxon>
    </lineage>
</organism>
<evidence type="ECO:0000256" key="1">
    <source>
        <dbReference type="SAM" id="Phobius"/>
    </source>
</evidence>
<evidence type="ECO:0000313" key="3">
    <source>
        <dbReference type="EMBL" id="PGT99842.1"/>
    </source>
</evidence>
<sequence length="83" mass="9518">MIIYKSKDKLELRISGVNRFFILAAAISSFLFAAMHFDFDHVLVYMSMGFVFSFLYVKTYRIAVPITAHALMNCLPLLSLFNS</sequence>
<dbReference type="InterPro" id="IPR003675">
    <property type="entry name" value="Rce1/LyrA-like_dom"/>
</dbReference>
<dbReference type="GO" id="GO:0004175">
    <property type="term" value="F:endopeptidase activity"/>
    <property type="evidence" value="ECO:0007669"/>
    <property type="project" value="UniProtKB-ARBA"/>
</dbReference>
<dbReference type="AlphaFoldDB" id="A0A2C1LN20"/>
<dbReference type="Pfam" id="PF02517">
    <property type="entry name" value="Rce1-like"/>
    <property type="match status" value="1"/>
</dbReference>
<feature type="transmembrane region" description="Helical" evidence="1">
    <location>
        <begin position="20"/>
        <end position="37"/>
    </location>
</feature>
<keyword evidence="1" id="KW-1133">Transmembrane helix</keyword>
<feature type="domain" description="CAAX prenyl protease 2/Lysostaphin resistance protein A-like" evidence="2">
    <location>
        <begin position="19"/>
        <end position="74"/>
    </location>
</feature>
<name>A0A2C1LN20_BACCE</name>
<keyword evidence="1" id="KW-0812">Transmembrane</keyword>
<proteinExistence type="predicted"/>
<keyword evidence="1" id="KW-0472">Membrane</keyword>
<dbReference type="GO" id="GO:0080120">
    <property type="term" value="P:CAAX-box protein maturation"/>
    <property type="evidence" value="ECO:0007669"/>
    <property type="project" value="UniProtKB-ARBA"/>
</dbReference>
<dbReference type="Proteomes" id="UP000225766">
    <property type="component" value="Unassembled WGS sequence"/>
</dbReference>
<reference evidence="3 4" key="1">
    <citation type="submission" date="2017-09" db="EMBL/GenBank/DDBJ databases">
        <title>Large-scale bioinformatics analysis of Bacillus genomes uncovers conserved roles of natural products in bacterial physiology.</title>
        <authorList>
            <consortium name="Agbiome Team Llc"/>
            <person name="Bleich R.M."/>
            <person name="Grubbs K.J."/>
            <person name="Santa Maria K.C."/>
            <person name="Allen S.E."/>
            <person name="Farag S."/>
            <person name="Shank E.A."/>
            <person name="Bowers A."/>
        </authorList>
    </citation>
    <scope>NUCLEOTIDE SEQUENCE [LARGE SCALE GENOMIC DNA]</scope>
    <source>
        <strain evidence="3 4">AFS040105</strain>
    </source>
</reference>
<feature type="transmembrane region" description="Helical" evidence="1">
    <location>
        <begin position="43"/>
        <end position="63"/>
    </location>
</feature>
<gene>
    <name evidence="3" type="ORF">COD19_18080</name>
</gene>
<protein>
    <recommendedName>
        <fullName evidence="2">CAAX prenyl protease 2/Lysostaphin resistance protein A-like domain-containing protein</fullName>
    </recommendedName>
</protein>
<accession>A0A2C1LN20</accession>
<dbReference type="EMBL" id="NUMG01000025">
    <property type="protein sequence ID" value="PGT99842.1"/>
    <property type="molecule type" value="Genomic_DNA"/>
</dbReference>
<evidence type="ECO:0000259" key="2">
    <source>
        <dbReference type="Pfam" id="PF02517"/>
    </source>
</evidence>
<evidence type="ECO:0000313" key="4">
    <source>
        <dbReference type="Proteomes" id="UP000225766"/>
    </source>
</evidence>
<comment type="caution">
    <text evidence="3">The sequence shown here is derived from an EMBL/GenBank/DDBJ whole genome shotgun (WGS) entry which is preliminary data.</text>
</comment>